<comment type="function">
    <text evidence="2 9">Catalyzes the interconversion of 2-phosphoglycerate and 3-phosphoglycerate.</text>
</comment>
<keyword evidence="7 9" id="KW-0464">Manganese</keyword>
<comment type="catalytic activity">
    <reaction evidence="1 9">
        <text>(2R)-2-phosphoglycerate = (2R)-3-phosphoglycerate</text>
        <dbReference type="Rhea" id="RHEA:15901"/>
        <dbReference type="ChEBI" id="CHEBI:58272"/>
        <dbReference type="ChEBI" id="CHEBI:58289"/>
        <dbReference type="EC" id="5.4.2.12"/>
    </reaction>
</comment>
<dbReference type="Gene3D" id="3.40.1450.10">
    <property type="entry name" value="BPG-independent phosphoglycerate mutase, domain B"/>
    <property type="match status" value="1"/>
</dbReference>
<dbReference type="InterPro" id="IPR006124">
    <property type="entry name" value="Metalloenzyme"/>
</dbReference>
<feature type="binding site" evidence="9 13">
    <location>
        <position position="11"/>
    </location>
    <ligand>
        <name>Mn(2+)</name>
        <dbReference type="ChEBI" id="CHEBI:29035"/>
        <label>2</label>
    </ligand>
</feature>
<dbReference type="InterPro" id="IPR011258">
    <property type="entry name" value="BPG-indep_PGM_N"/>
</dbReference>
<proteinExistence type="inferred from homology"/>
<dbReference type="Pfam" id="PF01676">
    <property type="entry name" value="Metalloenzyme"/>
    <property type="match status" value="1"/>
</dbReference>
<keyword evidence="5 9" id="KW-0479">Metal-binding</keyword>
<evidence type="ECO:0000256" key="12">
    <source>
        <dbReference type="PIRSR" id="PIRSR001492-2"/>
    </source>
</evidence>
<dbReference type="InterPro" id="IPR005995">
    <property type="entry name" value="Pgm_bpd_ind"/>
</dbReference>
<feature type="binding site" evidence="9 12">
    <location>
        <begin position="256"/>
        <end position="259"/>
    </location>
    <ligand>
        <name>substrate</name>
    </ligand>
</feature>
<dbReference type="OrthoDB" id="9800863at2"/>
<comment type="subunit">
    <text evidence="9">Monomer.</text>
</comment>
<comment type="cofactor">
    <cofactor evidence="9">
        <name>Mn(2+)</name>
        <dbReference type="ChEBI" id="CHEBI:29035"/>
    </cofactor>
    <text evidence="9">Binds 2 manganese ions per subunit.</text>
</comment>
<dbReference type="EC" id="5.4.2.12" evidence="9 10"/>
<feature type="binding site" evidence="9 12">
    <location>
        <position position="189"/>
    </location>
    <ligand>
        <name>substrate</name>
    </ligand>
</feature>
<evidence type="ECO:0000313" key="16">
    <source>
        <dbReference type="EMBL" id="TCG11986.1"/>
    </source>
</evidence>
<dbReference type="UniPathway" id="UPA00109">
    <property type="reaction ID" value="UER00186"/>
</dbReference>
<feature type="domain" description="BPG-independent PGAM N-terminal" evidence="15">
    <location>
        <begin position="81"/>
        <end position="294"/>
    </location>
</feature>
<feature type="active site" description="Phosphoserine intermediate" evidence="9 11">
    <location>
        <position position="61"/>
    </location>
</feature>
<dbReference type="EMBL" id="PSZO01000001">
    <property type="protein sequence ID" value="TCG11986.1"/>
    <property type="molecule type" value="Genomic_DNA"/>
</dbReference>
<dbReference type="CDD" id="cd16010">
    <property type="entry name" value="iPGM"/>
    <property type="match status" value="1"/>
</dbReference>
<dbReference type="PIRSF" id="PIRSF001492">
    <property type="entry name" value="IPGAM"/>
    <property type="match status" value="1"/>
</dbReference>
<name>A0A4V2NI93_9MOLU</name>
<dbReference type="SUPFAM" id="SSF53649">
    <property type="entry name" value="Alkaline phosphatase-like"/>
    <property type="match status" value="1"/>
</dbReference>
<evidence type="ECO:0000256" key="11">
    <source>
        <dbReference type="PIRSR" id="PIRSR001492-1"/>
    </source>
</evidence>
<accession>A0A4V2NI93</accession>
<dbReference type="RefSeq" id="WP_131598190.1">
    <property type="nucleotide sequence ID" value="NZ_CBDBYK010000003.1"/>
</dbReference>
<evidence type="ECO:0000256" key="2">
    <source>
        <dbReference type="ARBA" id="ARBA00002315"/>
    </source>
</evidence>
<dbReference type="NCBIfam" id="TIGR01307">
    <property type="entry name" value="pgm_bpd_ind"/>
    <property type="match status" value="1"/>
</dbReference>
<evidence type="ECO:0000259" key="15">
    <source>
        <dbReference type="Pfam" id="PF06415"/>
    </source>
</evidence>
<dbReference type="GO" id="GO:0030145">
    <property type="term" value="F:manganese ion binding"/>
    <property type="evidence" value="ECO:0007669"/>
    <property type="project" value="UniProtKB-UniRule"/>
</dbReference>
<comment type="similarity">
    <text evidence="4 9">Belongs to the BPG-independent phosphoglycerate mutase family.</text>
</comment>
<protein>
    <recommendedName>
        <fullName evidence="9 10">2,3-bisphosphoglycerate-independent phosphoglycerate mutase</fullName>
        <shortName evidence="9">BPG-independent PGAM</shortName>
        <shortName evidence="9">Phosphoglyceromutase</shortName>
        <shortName evidence="9">iPGM</shortName>
        <ecNumber evidence="9 10">5.4.2.12</ecNumber>
    </recommendedName>
</protein>
<dbReference type="FunFam" id="3.40.1450.10:FF:000002">
    <property type="entry name" value="2,3-bisphosphoglycerate-independent phosphoglycerate mutase"/>
    <property type="match status" value="1"/>
</dbReference>
<dbReference type="GO" id="GO:0004619">
    <property type="term" value="F:phosphoglycerate mutase activity"/>
    <property type="evidence" value="ECO:0007669"/>
    <property type="project" value="UniProtKB-UniRule"/>
</dbReference>
<evidence type="ECO:0000256" key="1">
    <source>
        <dbReference type="ARBA" id="ARBA00000370"/>
    </source>
</evidence>
<evidence type="ECO:0000256" key="5">
    <source>
        <dbReference type="ARBA" id="ARBA00022723"/>
    </source>
</evidence>
<dbReference type="GO" id="GO:0006096">
    <property type="term" value="P:glycolytic process"/>
    <property type="evidence" value="ECO:0007669"/>
    <property type="project" value="UniProtKB-UniRule"/>
</dbReference>
<evidence type="ECO:0000256" key="10">
    <source>
        <dbReference type="NCBIfam" id="TIGR01307"/>
    </source>
</evidence>
<dbReference type="HAMAP" id="MF_01038">
    <property type="entry name" value="GpmI"/>
    <property type="match status" value="1"/>
</dbReference>
<evidence type="ECO:0000256" key="7">
    <source>
        <dbReference type="ARBA" id="ARBA00023211"/>
    </source>
</evidence>
<keyword evidence="6 9" id="KW-0324">Glycolysis</keyword>
<comment type="caution">
    <text evidence="16">The sequence shown here is derived from an EMBL/GenBank/DDBJ whole genome shotgun (WGS) entry which is preliminary data.</text>
</comment>
<evidence type="ECO:0000256" key="8">
    <source>
        <dbReference type="ARBA" id="ARBA00023235"/>
    </source>
</evidence>
<feature type="binding site" evidence="9 13">
    <location>
        <position position="437"/>
    </location>
    <ligand>
        <name>Mn(2+)</name>
        <dbReference type="ChEBI" id="CHEBI:29035"/>
        <label>2</label>
    </ligand>
</feature>
<feature type="binding site" evidence="9 13">
    <location>
        <position position="399"/>
    </location>
    <ligand>
        <name>Mn(2+)</name>
        <dbReference type="ChEBI" id="CHEBI:29035"/>
        <label>1</label>
    </ligand>
</feature>
<dbReference type="PANTHER" id="PTHR31637:SF0">
    <property type="entry name" value="2,3-BISPHOSPHOGLYCERATE-INDEPENDENT PHOSPHOGLYCERATE MUTASE"/>
    <property type="match status" value="1"/>
</dbReference>
<dbReference type="InterPro" id="IPR017850">
    <property type="entry name" value="Alkaline_phosphatase_core_sf"/>
</dbReference>
<dbReference type="AlphaFoldDB" id="A0A4V2NI93"/>
<feature type="binding site" evidence="9 12">
    <location>
        <begin position="152"/>
        <end position="153"/>
    </location>
    <ligand>
        <name>substrate</name>
    </ligand>
</feature>
<dbReference type="Gene3D" id="3.40.720.10">
    <property type="entry name" value="Alkaline Phosphatase, subunit A"/>
    <property type="match status" value="1"/>
</dbReference>
<feature type="binding site" evidence="9 12">
    <location>
        <position position="122"/>
    </location>
    <ligand>
        <name>substrate</name>
    </ligand>
</feature>
<evidence type="ECO:0000256" key="9">
    <source>
        <dbReference type="HAMAP-Rule" id="MF_01038"/>
    </source>
</evidence>
<dbReference type="PANTHER" id="PTHR31637">
    <property type="entry name" value="2,3-BISPHOSPHOGLYCERATE-INDEPENDENT PHOSPHOGLYCERATE MUTASE"/>
    <property type="match status" value="1"/>
</dbReference>
<dbReference type="GO" id="GO:0005829">
    <property type="term" value="C:cytosol"/>
    <property type="evidence" value="ECO:0007669"/>
    <property type="project" value="TreeGrafter"/>
</dbReference>
<keyword evidence="8 9" id="KW-0413">Isomerase</keyword>
<feature type="binding site" evidence="9 12">
    <location>
        <position position="183"/>
    </location>
    <ligand>
        <name>substrate</name>
    </ligand>
</feature>
<gene>
    <name evidence="9" type="primary">gpmI</name>
    <name evidence="16" type="ORF">C4B24_00015</name>
</gene>
<evidence type="ECO:0000256" key="6">
    <source>
        <dbReference type="ARBA" id="ARBA00023152"/>
    </source>
</evidence>
<reference evidence="16 17" key="1">
    <citation type="submission" date="2018-02" db="EMBL/GenBank/DDBJ databases">
        <title>Mycoplasma marinum and Mycoplasma todarodis sp. nov., moderately halophilic and psychrotolerant mycoplasmas isolated from cephalopods.</title>
        <authorList>
            <person name="Viver T."/>
        </authorList>
    </citation>
    <scope>NUCLEOTIDE SEQUENCE [LARGE SCALE GENOMIC DNA]</scope>
    <source>
        <strain evidence="16 17">PE</strain>
    </source>
</reference>
<evidence type="ECO:0000256" key="4">
    <source>
        <dbReference type="ARBA" id="ARBA00008819"/>
    </source>
</evidence>
<evidence type="ECO:0000256" key="3">
    <source>
        <dbReference type="ARBA" id="ARBA00004798"/>
    </source>
</evidence>
<feature type="binding site" evidence="9 13">
    <location>
        <position position="454"/>
    </location>
    <ligand>
        <name>Mn(2+)</name>
        <dbReference type="ChEBI" id="CHEBI:29035"/>
        <label>1</label>
    </ligand>
</feature>
<keyword evidence="17" id="KW-1185">Reference proteome</keyword>
<dbReference type="Proteomes" id="UP000294192">
    <property type="component" value="Unassembled WGS sequence"/>
</dbReference>
<dbReference type="SUPFAM" id="SSF64158">
    <property type="entry name" value="2,3-Bisphosphoglycerate-independent phosphoglycerate mutase, substrate-binding domain"/>
    <property type="match status" value="1"/>
</dbReference>
<sequence>MKKPVVLMVIDGLGTIDKKEGNAVQQANTPVFDKIFAEYPNILVNAAGEHVGLPAGQMGNSEVGHLNIGAGQVVYTGLSLIQNAMDNNTFKSNEAFMKAIKHSKENNSTLHLMGLLSPGGIHSLDKHLWKLLEMIDEQGVKDVTVHAFSDGRDVAPDAFAESLEELMPRLEKYGFNLGSVSGRLFSMDRDAMFERTEKAYQSIMGNANESFDDIYEYVKNQYAAGNTDEFIEPAINNNSNVKFLQDNDSVIFFNFRPDRARQLAHLMVGHSKVYDVKPSVQLKNVPVVSMMKYEGVPTEIAFDMMDVPTPIGKVISEAGLKQLRIAETQKYAHVTFFMDGGVDVEYKGEDRILIDSVKVKSFTEAPKMSAEGIATKLIEVVDKYDLTIMNFANPDMVGHTGDLDSAIVAMEELDLQVGRILDKLNSIGGTLFITADHGNAEIMIDEKGGPATKHTSSPVLFVCSDKNIKLASTGKLANVAPTVLDYMGVEKGSSMNEESLLIK</sequence>
<feature type="binding site" evidence="9 12">
    <location>
        <position position="330"/>
    </location>
    <ligand>
        <name>substrate</name>
    </ligand>
</feature>
<evidence type="ECO:0000313" key="17">
    <source>
        <dbReference type="Proteomes" id="UP000294192"/>
    </source>
</evidence>
<comment type="pathway">
    <text evidence="3 9">Carbohydrate degradation; glycolysis; pyruvate from D-glyceraldehyde 3-phosphate: step 3/5.</text>
</comment>
<feature type="domain" description="Metalloenzyme" evidence="14">
    <location>
        <begin position="3"/>
        <end position="491"/>
    </location>
</feature>
<dbReference type="GO" id="GO:0006007">
    <property type="term" value="P:glucose catabolic process"/>
    <property type="evidence" value="ECO:0007669"/>
    <property type="project" value="InterPro"/>
</dbReference>
<feature type="binding site" evidence="9 13">
    <location>
        <position position="436"/>
    </location>
    <ligand>
        <name>Mn(2+)</name>
        <dbReference type="ChEBI" id="CHEBI:29035"/>
        <label>2</label>
    </ligand>
</feature>
<organism evidence="16 17">
    <name type="scientific">Mycoplasma marinum</name>
    <dbReference type="NCBI Taxonomy" id="1937190"/>
    <lineage>
        <taxon>Bacteria</taxon>
        <taxon>Bacillati</taxon>
        <taxon>Mycoplasmatota</taxon>
        <taxon>Mollicutes</taxon>
        <taxon>Mycoplasmataceae</taxon>
        <taxon>Mycoplasma</taxon>
    </lineage>
</organism>
<evidence type="ECO:0000259" key="14">
    <source>
        <dbReference type="Pfam" id="PF01676"/>
    </source>
</evidence>
<feature type="binding site" evidence="9 13">
    <location>
        <position position="61"/>
    </location>
    <ligand>
        <name>Mn(2+)</name>
        <dbReference type="ChEBI" id="CHEBI:29035"/>
        <label>2</label>
    </ligand>
</feature>
<evidence type="ECO:0000256" key="13">
    <source>
        <dbReference type="PIRSR" id="PIRSR001492-3"/>
    </source>
</evidence>
<dbReference type="Pfam" id="PF06415">
    <property type="entry name" value="iPGM_N"/>
    <property type="match status" value="1"/>
</dbReference>
<feature type="binding site" evidence="9 13">
    <location>
        <position position="395"/>
    </location>
    <ligand>
        <name>Mn(2+)</name>
        <dbReference type="ChEBI" id="CHEBI:29035"/>
        <label>1</label>
    </ligand>
</feature>
<dbReference type="InterPro" id="IPR036646">
    <property type="entry name" value="PGAM_B_sf"/>
</dbReference>